<dbReference type="EMBL" id="LR999456">
    <property type="protein sequence ID" value="CAE6103680.1"/>
    <property type="molecule type" value="Genomic_DNA"/>
</dbReference>
<dbReference type="FunFam" id="3.40.50.300:FF:003225">
    <property type="entry name" value="Structural maintenance of chromosomes protein 5"/>
    <property type="match status" value="1"/>
</dbReference>
<dbReference type="InterPro" id="IPR000195">
    <property type="entry name" value="Rab-GAP-TBC_dom"/>
</dbReference>
<evidence type="ECO:0000313" key="14">
    <source>
        <dbReference type="Proteomes" id="UP000682877"/>
    </source>
</evidence>
<dbReference type="GO" id="GO:0003697">
    <property type="term" value="F:single-stranded DNA binding"/>
    <property type="evidence" value="ECO:0007669"/>
    <property type="project" value="TreeGrafter"/>
</dbReference>
<keyword evidence="8" id="KW-0067">ATP-binding</keyword>
<evidence type="ECO:0000256" key="11">
    <source>
        <dbReference type="SAM" id="Coils"/>
    </source>
</evidence>
<dbReference type="InterPro" id="IPR002347">
    <property type="entry name" value="SDR_fam"/>
</dbReference>
<dbReference type="GO" id="GO:0000724">
    <property type="term" value="P:double-strand break repair via homologous recombination"/>
    <property type="evidence" value="ECO:0007669"/>
    <property type="project" value="TreeGrafter"/>
</dbReference>
<dbReference type="SMART" id="SM00164">
    <property type="entry name" value="TBC"/>
    <property type="match status" value="1"/>
</dbReference>
<dbReference type="InterPro" id="IPR003395">
    <property type="entry name" value="RecF/RecN/SMC_N"/>
</dbReference>
<dbReference type="PANTHER" id="PTHR45916:SF1">
    <property type="entry name" value="STRUCTURAL MAINTENANCE OF CHROMOSOMES PROTEIN 5"/>
    <property type="match status" value="1"/>
</dbReference>
<keyword evidence="9 11" id="KW-0175">Coiled coil</keyword>
<feature type="coiled-coil region" evidence="11">
    <location>
        <begin position="745"/>
        <end position="779"/>
    </location>
</feature>
<feature type="domain" description="Rab-GAP TBC" evidence="12">
    <location>
        <begin position="1137"/>
        <end position="1328"/>
    </location>
</feature>
<evidence type="ECO:0000256" key="5">
    <source>
        <dbReference type="ARBA" id="ARBA00022454"/>
    </source>
</evidence>
<keyword evidence="6" id="KW-0343">GTPase activation</keyword>
<evidence type="ECO:0000313" key="13">
    <source>
        <dbReference type="EMBL" id="CAE6103680.1"/>
    </source>
</evidence>
<evidence type="ECO:0000256" key="4">
    <source>
        <dbReference type="ARBA" id="ARBA00018687"/>
    </source>
</evidence>
<dbReference type="Pfam" id="PF00106">
    <property type="entry name" value="adh_short"/>
    <property type="match status" value="1"/>
</dbReference>
<evidence type="ECO:0000256" key="3">
    <source>
        <dbReference type="ARBA" id="ARBA00010171"/>
    </source>
</evidence>
<dbReference type="Proteomes" id="UP000682877">
    <property type="component" value="Chromosome 6"/>
</dbReference>
<keyword evidence="10" id="KW-0539">Nucleus</keyword>
<proteinExistence type="inferred from homology"/>
<dbReference type="FunFam" id="1.10.8.270:FF:000001">
    <property type="entry name" value="TBC1 domain family member 1"/>
    <property type="match status" value="1"/>
</dbReference>
<dbReference type="InterPro" id="IPR035969">
    <property type="entry name" value="Rab-GAP_TBC_sf"/>
</dbReference>
<gene>
    <name evidence="13" type="ORF">AARE701A_LOCUS15353</name>
</gene>
<keyword evidence="14" id="KW-1185">Reference proteome</keyword>
<reference evidence="13" key="1">
    <citation type="submission" date="2021-01" db="EMBL/GenBank/DDBJ databases">
        <authorList>
            <person name="Bezrukov I."/>
        </authorList>
    </citation>
    <scope>NUCLEOTIDE SEQUENCE</scope>
</reference>
<feature type="coiled-coil region" evidence="11">
    <location>
        <begin position="620"/>
        <end position="696"/>
    </location>
</feature>
<dbReference type="Gene3D" id="1.10.8.270">
    <property type="entry name" value="putative rabgap domain of human tbc1 domain family member 14 like domains"/>
    <property type="match status" value="1"/>
</dbReference>
<dbReference type="FunFam" id="1.10.472.80:FF:000027">
    <property type="entry name" value="GTPase activating protein (Evi5)"/>
    <property type="match status" value="1"/>
</dbReference>
<dbReference type="GO" id="GO:0005096">
    <property type="term" value="F:GTPase activator activity"/>
    <property type="evidence" value="ECO:0007669"/>
    <property type="project" value="UniProtKB-KW"/>
</dbReference>
<name>A0A8S2AHS0_ARAAE</name>
<evidence type="ECO:0000256" key="10">
    <source>
        <dbReference type="ARBA" id="ARBA00023242"/>
    </source>
</evidence>
<dbReference type="InterPro" id="IPR027417">
    <property type="entry name" value="P-loop_NTPase"/>
</dbReference>
<dbReference type="GO" id="GO:0051276">
    <property type="term" value="P:chromosome organization"/>
    <property type="evidence" value="ECO:0007669"/>
    <property type="project" value="UniProtKB-ARBA"/>
</dbReference>
<comment type="subcellular location">
    <subcellularLocation>
        <location evidence="2">Chromosome</location>
    </subcellularLocation>
    <subcellularLocation>
        <location evidence="1">Nucleus</location>
    </subcellularLocation>
</comment>
<protein>
    <recommendedName>
        <fullName evidence="4">Structural maintenance of chromosomes protein 5</fullName>
    </recommendedName>
</protein>
<evidence type="ECO:0000256" key="8">
    <source>
        <dbReference type="ARBA" id="ARBA00022840"/>
    </source>
</evidence>
<evidence type="ECO:0000256" key="2">
    <source>
        <dbReference type="ARBA" id="ARBA00004286"/>
    </source>
</evidence>
<evidence type="ECO:0000256" key="1">
    <source>
        <dbReference type="ARBA" id="ARBA00004123"/>
    </source>
</evidence>
<evidence type="ECO:0000259" key="12">
    <source>
        <dbReference type="PROSITE" id="PS50086"/>
    </source>
</evidence>
<feature type="coiled-coil region" evidence="11">
    <location>
        <begin position="193"/>
        <end position="301"/>
    </location>
</feature>
<dbReference type="Gene3D" id="1.10.10.750">
    <property type="entry name" value="Ypt/Rab-GAP domain of gyp1p, domain 1"/>
    <property type="match status" value="1"/>
</dbReference>
<feature type="coiled-coil region" evidence="11">
    <location>
        <begin position="327"/>
        <end position="426"/>
    </location>
</feature>
<dbReference type="FunFam" id="1.10.10.750:FF:000010">
    <property type="entry name" value="EVI5-like protein isoform X1"/>
    <property type="match status" value="1"/>
</dbReference>
<keyword evidence="5" id="KW-0158">Chromosome</keyword>
<accession>A0A8S2AHS0</accession>
<dbReference type="GO" id="GO:0030915">
    <property type="term" value="C:Smc5-Smc6 complex"/>
    <property type="evidence" value="ECO:0007669"/>
    <property type="project" value="TreeGrafter"/>
</dbReference>
<dbReference type="SUPFAM" id="SSF52540">
    <property type="entry name" value="P-loop containing nucleoside triphosphate hydrolases"/>
    <property type="match status" value="1"/>
</dbReference>
<sequence>MSERRAKRPKISRGEDDFLPGNIIEIELHNFMTFNHLVCKPGSRLNLVIGPNGSGKSSLVCAIALCLGGEPQLLGRATSVGAYVKRGEDSGYVKISLRGNTREEILTIFRKIDTRNKSEWMFNGSTVCKRDIVEIIQKFNIQVNNLTQFLPQDRVCEFAKLTPVQLLEETEKAVGDPQLPVHHRALVDKSRDLKQLERAVAKNGETLNQLKALVDEQEKDVERVRQRELFLTKVDSMKKKLPWLKYDMKKAEYMDAKKRMKEAQKKLDDAAGILNSMKEPIEKQKKEKAEADSKCKKVKNLMDANGRNRCNLLEKEDEAEACVVATYKELEELKKQEEHRQERILKATEDLVAAEQELQNLPVYERPVAKLEELSYQITELHQSINRKKNQKGDNERLLSQKRHTLRQCADKLKDMENANNKLLTALRNSGAERIFDAYQWVQQNRHEFKREVYGPVLVEVNVPNRENACFLEGHVPYYAWKSFVTQDPEDRDLLVRNLKRFDVPVLNYVVAGGSQKAPFHISDQMRSLGIHTRLDQIFDAPDAIKEVLTSQFGLDDSYIGSKITDQRAEEVSKLGITDFWTPDNHYRWSSSRYGGHSSASVDSVYQSRLLLCGVDVGELEKLRSRKEELEDSISFMEETHKSLQTEQRLLEEEAAKLHKEREEIVNVSHLEKKKRRELESRYQQRKTKLESLEQEEDMDASVAKLIDQASRANADRYTYAINLKKLLVEAVAHKWSYAEKHMASIELERKIRESEINIKQYEKTAQQLSHAVEYCKKEVEGKQQRLASAKRDAESVAIITPELKKEFMEMPTTVEELEAAIQDNLSQANSILFVNENILQEYEHRQSQIYTISTKLEADKRDLSICMKEIDSLKEKWLPTLRQLVGQINETFSHNFQEMAVAGEVSLDERDTDFDQYGIHIKVKFRESGQLQVLSSHHQSGGERSVSTILYLVSLQDLTNCPFRVVDEINQGMDPINERKMFQQLVRAASQPNTPQCFLLTPKLLPELEYSEACSILNIMNGPWIEQPSKVWSLGDSWGNLMRRTEASQYDDFSLNVAFSEPGPVPLLVPVDRFGFLKQEHGNSPQRFTKTKSSSNYEKEERRVTKWRKMIGTGGSDWKHYVRRKPHVVKRRIRKGIPDCLRGLVWQLISGSRDLLLMNPGVYVQLVIYETSASELDIIRDISRTFPSHVFFQKRHGPGQRSLYNVLKAYSVYDRDVGYVQGMGFIAGLLLLYMSEEDAFWLLVALLKGAVHSPIEGLYQAGLPLVQQYLLQFDQLVRELMPKLGEHFTQEMINPSMYASQWFITVFSYSFPFHSALRIWDVFLAEGVKIVFKVGLALLKHCHDDLLKLPFEELMHALRNFPEDAMDPDTLLPLAYSIKVSKRLDEMKQDCDKAVAKPANPANSGLGRATAFALAEKGFYVVLVGRSSQLLSETLKEITNKYKDAQLKYFEADMSSFESIFKFKNSLEQWLSDSALHPSIQLLVNNAGILATSSRPTIDGYDRMLATNYIGPFFLTKLLLPLLKNSYIPSRVVNVTSFTHRAAFIKNFNKDSVTGVRFSTSRQYPCARIYEYSKLCLLLFSYELHRQLRLLDDSRQVSVIAADPGFVKTNLMRELPRYITSMAFLGGRIVGLLQSPEEGAESIIDAALSTPETSGVYYFGGKGRTIESSQVSRDPKLAKQLWQTSCDLFNNLHLLHHNN</sequence>
<dbReference type="InterPro" id="IPR036291">
    <property type="entry name" value="NAD(P)-bd_dom_sf"/>
</dbReference>
<organism evidence="13 14">
    <name type="scientific">Arabidopsis arenosa</name>
    <name type="common">Sand rock-cress</name>
    <name type="synonym">Cardaminopsis arenosa</name>
    <dbReference type="NCBI Taxonomy" id="38785"/>
    <lineage>
        <taxon>Eukaryota</taxon>
        <taxon>Viridiplantae</taxon>
        <taxon>Streptophyta</taxon>
        <taxon>Embryophyta</taxon>
        <taxon>Tracheophyta</taxon>
        <taxon>Spermatophyta</taxon>
        <taxon>Magnoliopsida</taxon>
        <taxon>eudicotyledons</taxon>
        <taxon>Gunneridae</taxon>
        <taxon>Pentapetalae</taxon>
        <taxon>rosids</taxon>
        <taxon>malvids</taxon>
        <taxon>Brassicales</taxon>
        <taxon>Brassicaceae</taxon>
        <taxon>Camelineae</taxon>
        <taxon>Arabidopsis</taxon>
    </lineage>
</organism>
<dbReference type="Pfam" id="PF02463">
    <property type="entry name" value="SMC_N"/>
    <property type="match status" value="1"/>
</dbReference>
<dbReference type="FunFam" id="3.40.50.300:FF:001301">
    <property type="entry name" value="Structural maintenance of chromosomes 5"/>
    <property type="match status" value="1"/>
</dbReference>
<evidence type="ECO:0000256" key="6">
    <source>
        <dbReference type="ARBA" id="ARBA00022468"/>
    </source>
</evidence>
<dbReference type="Gene3D" id="1.10.472.80">
    <property type="entry name" value="Ypt/Rab-GAP domain of gyp1p, domain 3"/>
    <property type="match status" value="1"/>
</dbReference>
<dbReference type="Pfam" id="PF00566">
    <property type="entry name" value="RabGAP-TBC"/>
    <property type="match status" value="1"/>
</dbReference>
<dbReference type="GO" id="GO:0005524">
    <property type="term" value="F:ATP binding"/>
    <property type="evidence" value="ECO:0007669"/>
    <property type="project" value="UniProtKB-KW"/>
</dbReference>
<dbReference type="GO" id="GO:0005634">
    <property type="term" value="C:nucleus"/>
    <property type="evidence" value="ECO:0007669"/>
    <property type="project" value="UniProtKB-SubCell"/>
</dbReference>
<dbReference type="PANTHER" id="PTHR45916">
    <property type="entry name" value="STRUCTURAL MAINTENANCE OF CHROMOSOMES PROTEIN 5"/>
    <property type="match status" value="1"/>
</dbReference>
<evidence type="ECO:0000256" key="9">
    <source>
        <dbReference type="ARBA" id="ARBA00023054"/>
    </source>
</evidence>
<dbReference type="Gene3D" id="3.40.50.720">
    <property type="entry name" value="NAD(P)-binding Rossmann-like Domain"/>
    <property type="match status" value="1"/>
</dbReference>
<evidence type="ECO:0000256" key="7">
    <source>
        <dbReference type="ARBA" id="ARBA00022741"/>
    </source>
</evidence>
<dbReference type="Gene3D" id="3.40.50.300">
    <property type="entry name" value="P-loop containing nucleotide triphosphate hydrolases"/>
    <property type="match status" value="2"/>
</dbReference>
<dbReference type="SUPFAM" id="SSF47923">
    <property type="entry name" value="Ypt/Rab-GAP domain of gyp1p"/>
    <property type="match status" value="2"/>
</dbReference>
<comment type="similarity">
    <text evidence="3">Belongs to the SMC family. SMC5 subfamily.</text>
</comment>
<dbReference type="SUPFAM" id="SSF51735">
    <property type="entry name" value="NAD(P)-binding Rossmann-fold domains"/>
    <property type="match status" value="1"/>
</dbReference>
<dbReference type="PROSITE" id="PS50086">
    <property type="entry name" value="TBC_RABGAP"/>
    <property type="match status" value="1"/>
</dbReference>
<keyword evidence="7" id="KW-0547">Nucleotide-binding</keyword>